<evidence type="ECO:0000313" key="1">
    <source>
        <dbReference type="EMBL" id="CAH1995751.1"/>
    </source>
</evidence>
<organism evidence="1 2">
    <name type="scientific">Acanthoscelides obtectus</name>
    <name type="common">Bean weevil</name>
    <name type="synonym">Bruchus obtectus</name>
    <dbReference type="NCBI Taxonomy" id="200917"/>
    <lineage>
        <taxon>Eukaryota</taxon>
        <taxon>Metazoa</taxon>
        <taxon>Ecdysozoa</taxon>
        <taxon>Arthropoda</taxon>
        <taxon>Hexapoda</taxon>
        <taxon>Insecta</taxon>
        <taxon>Pterygota</taxon>
        <taxon>Neoptera</taxon>
        <taxon>Endopterygota</taxon>
        <taxon>Coleoptera</taxon>
        <taxon>Polyphaga</taxon>
        <taxon>Cucujiformia</taxon>
        <taxon>Chrysomeloidea</taxon>
        <taxon>Chrysomelidae</taxon>
        <taxon>Bruchinae</taxon>
        <taxon>Bruchini</taxon>
        <taxon>Acanthoscelides</taxon>
    </lineage>
</organism>
<comment type="caution">
    <text evidence="1">The sequence shown here is derived from an EMBL/GenBank/DDBJ whole genome shotgun (WGS) entry which is preliminary data.</text>
</comment>
<protein>
    <submittedName>
        <fullName evidence="1">Uncharacterized protein</fullName>
    </submittedName>
</protein>
<sequence>MLIRFQQLKTLKFASREFGKMSYGNKRIKPDPDLLEPIEKTNEGHDIFEEMSVEPCDKDIELEAANCS</sequence>
<reference evidence="1" key="1">
    <citation type="submission" date="2022-03" db="EMBL/GenBank/DDBJ databases">
        <authorList>
            <person name="Sayadi A."/>
        </authorList>
    </citation>
    <scope>NUCLEOTIDE SEQUENCE</scope>
</reference>
<name>A0A9P0PR68_ACAOB</name>
<keyword evidence="2" id="KW-1185">Reference proteome</keyword>
<dbReference type="EMBL" id="CAKOFQ010007238">
    <property type="protein sequence ID" value="CAH1995751.1"/>
    <property type="molecule type" value="Genomic_DNA"/>
</dbReference>
<dbReference type="AlphaFoldDB" id="A0A9P0PR68"/>
<dbReference type="Proteomes" id="UP001152888">
    <property type="component" value="Unassembled WGS sequence"/>
</dbReference>
<gene>
    <name evidence="1" type="ORF">ACAOBT_LOCUS22816</name>
</gene>
<accession>A0A9P0PR68</accession>
<evidence type="ECO:0000313" key="2">
    <source>
        <dbReference type="Proteomes" id="UP001152888"/>
    </source>
</evidence>
<proteinExistence type="predicted"/>